<dbReference type="PROSITE" id="PS51409">
    <property type="entry name" value="ARGINASE_2"/>
    <property type="match status" value="1"/>
</dbReference>
<keyword evidence="7 12" id="KW-0464">Manganese</keyword>
<dbReference type="CDD" id="cd09989">
    <property type="entry name" value="Arginase"/>
    <property type="match status" value="1"/>
</dbReference>
<dbReference type="Pfam" id="PF00491">
    <property type="entry name" value="Arginase"/>
    <property type="match status" value="1"/>
</dbReference>
<keyword evidence="4 12" id="KW-0056">Arginine metabolism</keyword>
<evidence type="ECO:0000256" key="5">
    <source>
        <dbReference type="ARBA" id="ARBA00022723"/>
    </source>
</evidence>
<dbReference type="PIRSF" id="PIRSF036979">
    <property type="entry name" value="Arginase"/>
    <property type="match status" value="1"/>
</dbReference>
<evidence type="ECO:0000256" key="11">
    <source>
        <dbReference type="RuleBase" id="RU003684"/>
    </source>
</evidence>
<keyword evidence="14" id="KW-1185">Reference proteome</keyword>
<protein>
    <recommendedName>
        <fullName evidence="3 9">Arginase</fullName>
        <ecNumber evidence="2 9">3.5.3.1</ecNumber>
    </recommendedName>
</protein>
<evidence type="ECO:0000256" key="10">
    <source>
        <dbReference type="PROSITE-ProRule" id="PRU00742"/>
    </source>
</evidence>
<keyword evidence="5 12" id="KW-0479">Metal-binding</keyword>
<dbReference type="PROSITE" id="PS01053">
    <property type="entry name" value="ARGINASE_1"/>
    <property type="match status" value="1"/>
</dbReference>
<comment type="pathway">
    <text evidence="1">Nitrogen metabolism; urea cycle; L-ornithine and urea from L-arginine: step 1/1.</text>
</comment>
<dbReference type="EMBL" id="JBEPMB010000001">
    <property type="protein sequence ID" value="MET3612451.1"/>
    <property type="molecule type" value="Genomic_DNA"/>
</dbReference>
<proteinExistence type="inferred from homology"/>
<dbReference type="PANTHER" id="PTHR43782">
    <property type="entry name" value="ARGINASE"/>
    <property type="match status" value="1"/>
</dbReference>
<evidence type="ECO:0000256" key="4">
    <source>
        <dbReference type="ARBA" id="ARBA00022503"/>
    </source>
</evidence>
<sequence>MDQQKLIVIGTPVQEGTGRPGCNMGPDAFRAAGLIQAFSELGHKVEDRGNLVRHGGEGAHHDNPVLKFLPEFVGWTEAIREAVIAARSEGIPVVIGGDHSLAAGSLTGNAAYAGQRGRPFFVLWLDAHPDFHTLETTTSGNLHGVPMAYACGLGGFDGALQKPAFPVDPKNICMMGIRSVDPAEKIALAAHGVTVCDMRMIDEEGVVPLLRRFLDKVKAAGGDLHVSLDVDFLDPTIAPGVGTTVPGGATFREAHLIMEIVSDSGLVTSLDLVELNPFLDERGRTAILMTDLAASLMGKRVMDRPTQTY</sequence>
<evidence type="ECO:0000256" key="7">
    <source>
        <dbReference type="ARBA" id="ARBA00023211"/>
    </source>
</evidence>
<organism evidence="13 14">
    <name type="scientific">Rhizobium aquaticum</name>
    <dbReference type="NCBI Taxonomy" id="1549636"/>
    <lineage>
        <taxon>Bacteria</taxon>
        <taxon>Pseudomonadati</taxon>
        <taxon>Pseudomonadota</taxon>
        <taxon>Alphaproteobacteria</taxon>
        <taxon>Hyphomicrobiales</taxon>
        <taxon>Rhizobiaceae</taxon>
        <taxon>Rhizobium/Agrobacterium group</taxon>
        <taxon>Rhizobium</taxon>
    </lineage>
</organism>
<evidence type="ECO:0000313" key="14">
    <source>
        <dbReference type="Proteomes" id="UP001549047"/>
    </source>
</evidence>
<gene>
    <name evidence="13" type="ORF">ABID16_000756</name>
</gene>
<dbReference type="RefSeq" id="WP_354555012.1">
    <property type="nucleotide sequence ID" value="NZ_JBEPMB010000001.1"/>
</dbReference>
<evidence type="ECO:0000256" key="9">
    <source>
        <dbReference type="NCBIfam" id="TIGR01229"/>
    </source>
</evidence>
<comment type="similarity">
    <text evidence="10 11">Belongs to the arginase family.</text>
</comment>
<comment type="cofactor">
    <cofactor evidence="12">
        <name>Mn(2+)</name>
        <dbReference type="ChEBI" id="CHEBI:29035"/>
    </cofactor>
    <text evidence="12">Binds 2 manganese ions per subunit.</text>
</comment>
<accession>A0ABV2IVL0</accession>
<dbReference type="InterPro" id="IPR023696">
    <property type="entry name" value="Ureohydrolase_dom_sf"/>
</dbReference>
<keyword evidence="6 11" id="KW-0378">Hydrolase</keyword>
<dbReference type="PANTHER" id="PTHR43782:SF3">
    <property type="entry name" value="ARGINASE"/>
    <property type="match status" value="1"/>
</dbReference>
<reference evidence="13 14" key="1">
    <citation type="submission" date="2024-06" db="EMBL/GenBank/DDBJ databases">
        <title>Genomic Encyclopedia of Type Strains, Phase IV (KMG-IV): sequencing the most valuable type-strain genomes for metagenomic binning, comparative biology and taxonomic classification.</title>
        <authorList>
            <person name="Goeker M."/>
        </authorList>
    </citation>
    <scope>NUCLEOTIDE SEQUENCE [LARGE SCALE GENOMIC DNA]</scope>
    <source>
        <strain evidence="13 14">DSM 29780</strain>
    </source>
</reference>
<evidence type="ECO:0000256" key="2">
    <source>
        <dbReference type="ARBA" id="ARBA00012168"/>
    </source>
</evidence>
<evidence type="ECO:0000256" key="12">
    <source>
        <dbReference type="RuleBase" id="RU361159"/>
    </source>
</evidence>
<dbReference type="Gene3D" id="3.40.800.10">
    <property type="entry name" value="Ureohydrolase domain"/>
    <property type="match status" value="1"/>
</dbReference>
<name>A0ABV2IVL0_9HYPH</name>
<dbReference type="Proteomes" id="UP001549047">
    <property type="component" value="Unassembled WGS sequence"/>
</dbReference>
<dbReference type="InterPro" id="IPR020855">
    <property type="entry name" value="Ureohydrolase_Mn_BS"/>
</dbReference>
<evidence type="ECO:0000256" key="6">
    <source>
        <dbReference type="ARBA" id="ARBA00022801"/>
    </source>
</evidence>
<dbReference type="InterPro" id="IPR006035">
    <property type="entry name" value="Ureohydrolase"/>
</dbReference>
<evidence type="ECO:0000256" key="1">
    <source>
        <dbReference type="ARBA" id="ARBA00005098"/>
    </source>
</evidence>
<evidence type="ECO:0000313" key="13">
    <source>
        <dbReference type="EMBL" id="MET3612451.1"/>
    </source>
</evidence>
<dbReference type="EC" id="3.5.3.1" evidence="2 9"/>
<comment type="catalytic activity">
    <reaction evidence="8 12">
        <text>L-arginine + H2O = urea + L-ornithine</text>
        <dbReference type="Rhea" id="RHEA:20569"/>
        <dbReference type="ChEBI" id="CHEBI:15377"/>
        <dbReference type="ChEBI" id="CHEBI:16199"/>
        <dbReference type="ChEBI" id="CHEBI:32682"/>
        <dbReference type="ChEBI" id="CHEBI:46911"/>
        <dbReference type="EC" id="3.5.3.1"/>
    </reaction>
</comment>
<evidence type="ECO:0000256" key="3">
    <source>
        <dbReference type="ARBA" id="ARBA00018123"/>
    </source>
</evidence>
<dbReference type="PRINTS" id="PR00116">
    <property type="entry name" value="ARGINASE"/>
</dbReference>
<comment type="caution">
    <text evidence="13">The sequence shown here is derived from an EMBL/GenBank/DDBJ whole genome shotgun (WGS) entry which is preliminary data.</text>
</comment>
<dbReference type="GO" id="GO:0004053">
    <property type="term" value="F:arginase activity"/>
    <property type="evidence" value="ECO:0007669"/>
    <property type="project" value="UniProtKB-EC"/>
</dbReference>
<dbReference type="InterPro" id="IPR014033">
    <property type="entry name" value="Arginase"/>
</dbReference>
<dbReference type="SUPFAM" id="SSF52768">
    <property type="entry name" value="Arginase/deacetylase"/>
    <property type="match status" value="1"/>
</dbReference>
<dbReference type="NCBIfam" id="TIGR01229">
    <property type="entry name" value="rocF_arginase"/>
    <property type="match status" value="1"/>
</dbReference>
<evidence type="ECO:0000256" key="8">
    <source>
        <dbReference type="ARBA" id="ARBA00047391"/>
    </source>
</evidence>